<dbReference type="AlphaFoldDB" id="E2A5L3"/>
<sequence>IQKRLLLSDLRGLYDIYSKCHPDCPVSFSKFAQLRPKHCILAGANGTHSVCVCTIHQNCKLMIDSVNLNNLTKDSNVILHDYKDCLRQIVCKNPDENC</sequence>
<feature type="non-terminal residue" evidence="1">
    <location>
        <position position="1"/>
    </location>
</feature>
<proteinExistence type="predicted"/>
<accession>E2A5L3</accession>
<protein>
    <submittedName>
        <fullName evidence="1">Uncharacterized protein</fullName>
    </submittedName>
</protein>
<keyword evidence="2" id="KW-1185">Reference proteome</keyword>
<reference evidence="1 2" key="1">
    <citation type="journal article" date="2010" name="Science">
        <title>Genomic comparison of the ants Camponotus floridanus and Harpegnathos saltator.</title>
        <authorList>
            <person name="Bonasio R."/>
            <person name="Zhang G."/>
            <person name="Ye C."/>
            <person name="Mutti N.S."/>
            <person name="Fang X."/>
            <person name="Qin N."/>
            <person name="Donahue G."/>
            <person name="Yang P."/>
            <person name="Li Q."/>
            <person name="Li C."/>
            <person name="Zhang P."/>
            <person name="Huang Z."/>
            <person name="Berger S.L."/>
            <person name="Reinberg D."/>
            <person name="Wang J."/>
            <person name="Liebig J."/>
        </authorList>
    </citation>
    <scope>NUCLEOTIDE SEQUENCE [LARGE SCALE GENOMIC DNA]</scope>
    <source>
        <strain evidence="2">C129</strain>
    </source>
</reference>
<feature type="non-terminal residue" evidence="1">
    <location>
        <position position="98"/>
    </location>
</feature>
<dbReference type="InParanoid" id="E2A5L3"/>
<dbReference type="Proteomes" id="UP000000311">
    <property type="component" value="Unassembled WGS sequence"/>
</dbReference>
<evidence type="ECO:0000313" key="2">
    <source>
        <dbReference type="Proteomes" id="UP000000311"/>
    </source>
</evidence>
<evidence type="ECO:0000313" key="1">
    <source>
        <dbReference type="EMBL" id="EFN71276.1"/>
    </source>
</evidence>
<organism evidence="2">
    <name type="scientific">Camponotus floridanus</name>
    <name type="common">Florida carpenter ant</name>
    <dbReference type="NCBI Taxonomy" id="104421"/>
    <lineage>
        <taxon>Eukaryota</taxon>
        <taxon>Metazoa</taxon>
        <taxon>Ecdysozoa</taxon>
        <taxon>Arthropoda</taxon>
        <taxon>Hexapoda</taxon>
        <taxon>Insecta</taxon>
        <taxon>Pterygota</taxon>
        <taxon>Neoptera</taxon>
        <taxon>Endopterygota</taxon>
        <taxon>Hymenoptera</taxon>
        <taxon>Apocrita</taxon>
        <taxon>Aculeata</taxon>
        <taxon>Formicoidea</taxon>
        <taxon>Formicidae</taxon>
        <taxon>Formicinae</taxon>
        <taxon>Camponotus</taxon>
    </lineage>
</organism>
<dbReference type="OMA" id="DIYSKCH"/>
<dbReference type="EMBL" id="GL437000">
    <property type="protein sequence ID" value="EFN71276.1"/>
    <property type="molecule type" value="Genomic_DNA"/>
</dbReference>
<dbReference type="OrthoDB" id="10043418at2759"/>
<name>E2A5L3_CAMFO</name>
<gene>
    <name evidence="1" type="ORF">EAG_00172</name>
</gene>